<dbReference type="KEGG" id="glj:GKIL_0873"/>
<dbReference type="RefSeq" id="WP_023172176.1">
    <property type="nucleotide sequence ID" value="NC_022600.1"/>
</dbReference>
<protein>
    <recommendedName>
        <fullName evidence="1">Putative phage metallopeptidase domain-containing protein</fullName>
    </recommendedName>
</protein>
<dbReference type="AlphaFoldDB" id="U5QHK5"/>
<evidence type="ECO:0000259" key="1">
    <source>
        <dbReference type="Pfam" id="PF18894"/>
    </source>
</evidence>
<dbReference type="HOGENOM" id="CLU_1530424_0_0_3"/>
<dbReference type="eggNOG" id="ENOG5033I91">
    <property type="taxonomic scope" value="Bacteria"/>
</dbReference>
<keyword evidence="3" id="KW-1185">Reference proteome</keyword>
<gene>
    <name evidence="2" type="ORF">GKIL_0873</name>
</gene>
<dbReference type="InterPro" id="IPR043998">
    <property type="entry name" value="Put_Metallopep"/>
</dbReference>
<accession>U5QHK5</accession>
<dbReference type="EMBL" id="CP003587">
    <property type="protein sequence ID" value="AGY57119.1"/>
    <property type="molecule type" value="Genomic_DNA"/>
</dbReference>
<evidence type="ECO:0000313" key="2">
    <source>
        <dbReference type="EMBL" id="AGY57119.1"/>
    </source>
</evidence>
<dbReference type="Pfam" id="PF18894">
    <property type="entry name" value="PhageMetallopep"/>
    <property type="match status" value="1"/>
</dbReference>
<organism evidence="2 3">
    <name type="scientific">Gloeobacter kilaueensis (strain ATCC BAA-2537 / CCAP 1431/1 / ULC 316 / JS1)</name>
    <dbReference type="NCBI Taxonomy" id="1183438"/>
    <lineage>
        <taxon>Bacteria</taxon>
        <taxon>Bacillati</taxon>
        <taxon>Cyanobacteriota</taxon>
        <taxon>Cyanophyceae</taxon>
        <taxon>Gloeobacterales</taxon>
        <taxon>Gloeobacteraceae</taxon>
        <taxon>Gloeobacter</taxon>
    </lineage>
</organism>
<proteinExistence type="predicted"/>
<sequence length="175" mass="20114">MPRIELPFGGDLTIPVPPPQEEERAAADLQDTRDYYLADQEAHDLADKLIFSCFELVHLRNVPIRILMRRPERSSKGRLTMGSAHKASPRDQALHGCTFVIVLWEKFWKGEPRKHEALLFHELCHCWVDEEGKAKLVGHDIEEHYAVIRRYGDWQGEVEDVARQLSLFGKGGSDE</sequence>
<dbReference type="Proteomes" id="UP000017396">
    <property type="component" value="Chromosome"/>
</dbReference>
<dbReference type="OrthoDB" id="6933687at2"/>
<evidence type="ECO:0000313" key="3">
    <source>
        <dbReference type="Proteomes" id="UP000017396"/>
    </source>
</evidence>
<reference evidence="2 3" key="1">
    <citation type="journal article" date="2013" name="PLoS ONE">
        <title>Cultivation and Complete Genome Sequencing of Gloeobacter kilaueensis sp. nov., from a Lava Cave in Kilauea Caldera, Hawai'i.</title>
        <authorList>
            <person name="Saw J.H."/>
            <person name="Schatz M."/>
            <person name="Brown M.V."/>
            <person name="Kunkel D.D."/>
            <person name="Foster J.S."/>
            <person name="Shick H."/>
            <person name="Christensen S."/>
            <person name="Hou S."/>
            <person name="Wan X."/>
            <person name="Donachie S.P."/>
        </authorList>
    </citation>
    <scope>NUCLEOTIDE SEQUENCE [LARGE SCALE GENOMIC DNA]</scope>
    <source>
        <strain evidence="3">JS</strain>
    </source>
</reference>
<feature type="domain" description="Putative phage metallopeptidase" evidence="1">
    <location>
        <begin position="35"/>
        <end position="161"/>
    </location>
</feature>
<dbReference type="STRING" id="1183438.GKIL_0873"/>
<name>U5QHK5_GLOK1</name>